<keyword evidence="5" id="KW-1185">Reference proteome</keyword>
<evidence type="ECO:0000256" key="2">
    <source>
        <dbReference type="SAM" id="SignalP"/>
    </source>
</evidence>
<feature type="chain" id="PRO_5013019458" evidence="2">
    <location>
        <begin position="24"/>
        <end position="338"/>
    </location>
</feature>
<accession>A0A1M5BB70</accession>
<proteinExistence type="predicted"/>
<dbReference type="InterPro" id="IPR026444">
    <property type="entry name" value="Secre_tail"/>
</dbReference>
<feature type="signal peptide" evidence="2">
    <location>
        <begin position="1"/>
        <end position="23"/>
    </location>
</feature>
<evidence type="ECO:0000313" key="4">
    <source>
        <dbReference type="EMBL" id="SHF39754.1"/>
    </source>
</evidence>
<dbReference type="OrthoDB" id="1288696at2"/>
<name>A0A1M5BB70_9FLAO</name>
<dbReference type="Proteomes" id="UP000184518">
    <property type="component" value="Unassembled WGS sequence"/>
</dbReference>
<protein>
    <submittedName>
        <fullName evidence="4">Por secretion system C-terminal sorting domain-containing protein</fullName>
    </submittedName>
</protein>
<evidence type="ECO:0000259" key="3">
    <source>
        <dbReference type="Pfam" id="PF18962"/>
    </source>
</evidence>
<evidence type="ECO:0000256" key="1">
    <source>
        <dbReference type="ARBA" id="ARBA00022729"/>
    </source>
</evidence>
<dbReference type="STRING" id="1416778.SAMN05443633_104109"/>
<sequence>MKKILQSSLFLSAVFLGSAQVLESDNYNSYTLGNVSTSMTTAGQGGMNLYNGAIANYQIVAGDAARVKYLAVTGGSDGTTTSSRYVYKTGLATAWAGRTSGNNIIKGSFEVYTGTSTNKHLSGVSIFGADNGIVGIGYNSQTKTINGRAYLAITADPSQDGYYNITGLTANTYPANTWVTLGFSYNKTTGAITYVVAGNALTLSVNGASTVPGFDPAEFDIHSAPTRTSTTDPANSGPTTFGIDNYVIEASNSAVLGTSDIKKEKTSIIAIGPNPTSEYLNILTELKINKAEIFDMSGKKVNSTLEGNQINVKHLNPGSYIINLETSKGKTVEKFIKK</sequence>
<organism evidence="4 5">
    <name type="scientific">Chryseobacterium arachidis</name>
    <dbReference type="NCBI Taxonomy" id="1416778"/>
    <lineage>
        <taxon>Bacteria</taxon>
        <taxon>Pseudomonadati</taxon>
        <taxon>Bacteroidota</taxon>
        <taxon>Flavobacteriia</taxon>
        <taxon>Flavobacteriales</taxon>
        <taxon>Weeksellaceae</taxon>
        <taxon>Chryseobacterium group</taxon>
        <taxon>Chryseobacterium</taxon>
    </lineage>
</organism>
<dbReference type="RefSeq" id="WP_072956090.1">
    <property type="nucleotide sequence ID" value="NZ_FQUT01000004.1"/>
</dbReference>
<dbReference type="Pfam" id="PF18962">
    <property type="entry name" value="Por_Secre_tail"/>
    <property type="match status" value="1"/>
</dbReference>
<dbReference type="NCBIfam" id="TIGR04183">
    <property type="entry name" value="Por_Secre_tail"/>
    <property type="match status" value="1"/>
</dbReference>
<gene>
    <name evidence="4" type="ORF">SAMN05443633_104109</name>
</gene>
<dbReference type="EMBL" id="FQUT01000004">
    <property type="protein sequence ID" value="SHF39754.1"/>
    <property type="molecule type" value="Genomic_DNA"/>
</dbReference>
<evidence type="ECO:0000313" key="5">
    <source>
        <dbReference type="Proteomes" id="UP000184518"/>
    </source>
</evidence>
<dbReference type="AlphaFoldDB" id="A0A1M5BB70"/>
<reference evidence="5" key="1">
    <citation type="submission" date="2016-11" db="EMBL/GenBank/DDBJ databases">
        <authorList>
            <person name="Varghese N."/>
            <person name="Submissions S."/>
        </authorList>
    </citation>
    <scope>NUCLEOTIDE SEQUENCE [LARGE SCALE GENOMIC DNA]</scope>
    <source>
        <strain evidence="5">DSM 27619</strain>
    </source>
</reference>
<keyword evidence="1 2" id="KW-0732">Signal</keyword>
<feature type="domain" description="Secretion system C-terminal sorting" evidence="3">
    <location>
        <begin position="273"/>
        <end position="336"/>
    </location>
</feature>